<comment type="catalytic activity">
    <reaction evidence="32">
        <text>L-phenylalanine(out) + L-alanine(in) = L-phenylalanine(in) + L-alanine(out)</text>
        <dbReference type="Rhea" id="RHEA:71043"/>
        <dbReference type="ChEBI" id="CHEBI:57972"/>
        <dbReference type="ChEBI" id="CHEBI:58095"/>
    </reaction>
</comment>
<evidence type="ECO:0000313" key="38">
    <source>
        <dbReference type="Proteomes" id="UP000008143"/>
    </source>
</evidence>
<dbReference type="CTD" id="23428"/>
<evidence type="ECO:0000256" key="14">
    <source>
        <dbReference type="ARBA" id="ARBA00036218"/>
    </source>
</evidence>
<evidence type="ECO:0000256" key="16">
    <source>
        <dbReference type="ARBA" id="ARBA00036314"/>
    </source>
</evidence>
<evidence type="ECO:0000256" key="7">
    <source>
        <dbReference type="ARBA" id="ARBA00022692"/>
    </source>
</evidence>
<keyword evidence="11" id="KW-1015">Disulfide bond</keyword>
<evidence type="ECO:0000256" key="29">
    <source>
        <dbReference type="ARBA" id="ARBA00048316"/>
    </source>
</evidence>
<feature type="transmembrane region" description="Helical" evidence="35">
    <location>
        <begin position="421"/>
        <end position="444"/>
    </location>
</feature>
<dbReference type="PANTHER" id="PTHR11785:SF113">
    <property type="entry name" value="LARGE NEUTRAL AMINO ACIDS TRANSPORTER SMALL SUBUNIT 2"/>
    <property type="match status" value="1"/>
</dbReference>
<evidence type="ECO:0000256" key="9">
    <source>
        <dbReference type="ARBA" id="ARBA00022989"/>
    </source>
</evidence>
<feature type="transmembrane region" description="Helical" evidence="35">
    <location>
        <begin position="113"/>
        <end position="131"/>
    </location>
</feature>
<keyword evidence="5" id="KW-1003">Cell membrane</keyword>
<dbReference type="GO" id="GO:0003333">
    <property type="term" value="P:amino acid transmembrane transport"/>
    <property type="evidence" value="ECO:0000318"/>
    <property type="project" value="GO_Central"/>
</dbReference>
<comment type="catalytic activity">
    <reaction evidence="16">
        <text>L-cysteine(in) + L-phenylalanine(out) = L-cysteine(out) + L-phenylalanine(in)</text>
        <dbReference type="Rhea" id="RHEA:71031"/>
        <dbReference type="ChEBI" id="CHEBI:35235"/>
        <dbReference type="ChEBI" id="CHEBI:58095"/>
    </reaction>
</comment>
<evidence type="ECO:0000256" key="20">
    <source>
        <dbReference type="ARBA" id="ARBA00036858"/>
    </source>
</evidence>
<evidence type="ECO:0000256" key="28">
    <source>
        <dbReference type="ARBA" id="ARBA00048298"/>
    </source>
</evidence>
<evidence type="ECO:0000256" key="19">
    <source>
        <dbReference type="ARBA" id="ARBA00036798"/>
    </source>
</evidence>
<evidence type="ECO:0000256" key="13">
    <source>
        <dbReference type="ARBA" id="ARBA00036180"/>
    </source>
</evidence>
<dbReference type="Reactome" id="R-XTR-352230">
    <property type="pathway name" value="Amino acid transport across the plasma membrane"/>
</dbReference>
<dbReference type="InterPro" id="IPR004760">
    <property type="entry name" value="L_AA_transporter"/>
</dbReference>
<feature type="compositionally biased region" description="Basic and acidic residues" evidence="34">
    <location>
        <begin position="1"/>
        <end position="20"/>
    </location>
</feature>
<dbReference type="Pfam" id="PF13520">
    <property type="entry name" value="AA_permease_2"/>
    <property type="match status" value="1"/>
</dbReference>
<dbReference type="DNASU" id="394580"/>
<comment type="catalytic activity">
    <reaction evidence="28">
        <text>L-valine(in) + L-phenylalanine(out) = L-valine(out) + L-phenylalanine(in)</text>
        <dbReference type="Rhea" id="RHEA:71019"/>
        <dbReference type="ChEBI" id="CHEBI:57762"/>
        <dbReference type="ChEBI" id="CHEBI:58095"/>
    </reaction>
</comment>
<comment type="catalytic activity">
    <reaction evidence="30">
        <text>L-phenylalanine(out) + L-methionine(in) = L-phenylalanine(in) + L-methionine(out)</text>
        <dbReference type="Rhea" id="RHEA:71039"/>
        <dbReference type="ChEBI" id="CHEBI:57844"/>
        <dbReference type="ChEBI" id="CHEBI:58095"/>
    </reaction>
</comment>
<evidence type="ECO:0000256" key="18">
    <source>
        <dbReference type="ARBA" id="ARBA00036782"/>
    </source>
</evidence>
<evidence type="ECO:0000256" key="33">
    <source>
        <dbReference type="ARBA" id="ARBA00049378"/>
    </source>
</evidence>
<reference evidence="37" key="3">
    <citation type="journal article" date="2010" name="Science">
        <title>The genome of the Western clawed frog Xenopus tropicalis.</title>
        <authorList>
            <person name="Hellsten U."/>
            <person name="Harland R.M."/>
            <person name="Gilchrist M.J."/>
            <person name="Hendrix D."/>
            <person name="Jurka J."/>
            <person name="Kapitonov V."/>
            <person name="Ovcharenko I."/>
            <person name="Putnam N.H."/>
            <person name="Shu S."/>
            <person name="Taher L."/>
            <person name="Blitz I.L."/>
            <person name="Blumberg B."/>
            <person name="Dichmann D.S."/>
            <person name="Dubchak I."/>
            <person name="Amaya E."/>
            <person name="Detter J.C."/>
            <person name="Fletcher R."/>
            <person name="Gerhard D.S."/>
            <person name="Goodstein D."/>
            <person name="Graves T."/>
            <person name="Grigoriev I.V."/>
            <person name="Grimwood J."/>
            <person name="Kawashima T."/>
            <person name="Lindquist E."/>
            <person name="Lucas S.M."/>
            <person name="Mead P.E."/>
            <person name="Mitros T."/>
            <person name="Ogino H."/>
            <person name="Ohta Y."/>
            <person name="Poliakov A.V."/>
            <person name="Pollet N."/>
            <person name="Robert J."/>
            <person name="Salamov A."/>
            <person name="Sater A.K."/>
            <person name="Schmutz J."/>
            <person name="Terry A."/>
            <person name="Vize P.D."/>
            <person name="Warren W.C."/>
            <person name="Wells D."/>
            <person name="Wills A."/>
            <person name="Wilson R.K."/>
            <person name="Zimmerman L.B."/>
            <person name="Zorn A.M."/>
            <person name="Grainger R."/>
            <person name="Grammer T."/>
            <person name="Khokha M.K."/>
            <person name="Richardson P.M."/>
            <person name="Rokhsar D.S."/>
        </authorList>
    </citation>
    <scope>NUCLEOTIDE SEQUENCE [LARGE SCALE GENOMIC DNA]</scope>
    <source>
        <strain evidence="37">Nigerian</strain>
    </source>
</reference>
<feature type="region of interest" description="Disordered" evidence="34">
    <location>
        <begin position="1"/>
        <end position="31"/>
    </location>
</feature>
<dbReference type="EMBL" id="BC061338">
    <property type="protein sequence ID" value="AAH61338.1"/>
    <property type="molecule type" value="mRNA"/>
</dbReference>
<dbReference type="RefSeq" id="NP_988983.1">
    <property type="nucleotide sequence ID" value="NM_203652.1"/>
</dbReference>
<dbReference type="AGR" id="Xenbase:XB-GENE-485467"/>
<name>F6SN75_XENTR</name>
<evidence type="ECO:0000256" key="15">
    <source>
        <dbReference type="ARBA" id="ARBA00036268"/>
    </source>
</evidence>
<dbReference type="KEGG" id="xtr:394580"/>
<gene>
    <name evidence="36 37 39 40 41" type="primary">slc7a8</name>
    <name evidence="39 40" type="synonym">lat2</name>
    <name evidence="39 40" type="synonym">lpi-pc1</name>
    <name evidence="39 40" type="synonym">lpi-pci</name>
    <name evidence="39 40" type="synonym">XAA2</name>
</gene>
<feature type="transmembrane region" description="Helical" evidence="35">
    <location>
        <begin position="189"/>
        <end position="210"/>
    </location>
</feature>
<dbReference type="GeneTree" id="ENSGT00940000158278"/>
<feature type="transmembrane region" description="Helical" evidence="35">
    <location>
        <begin position="163"/>
        <end position="183"/>
    </location>
</feature>
<dbReference type="OMA" id="WVSNAAL"/>
<accession>Q6P891</accession>
<dbReference type="PIRSF" id="PIRSF006060">
    <property type="entry name" value="AA_transporter"/>
    <property type="match status" value="1"/>
</dbReference>
<feature type="transmembrane region" description="Helical" evidence="35">
    <location>
        <begin position="387"/>
        <end position="409"/>
    </location>
</feature>
<evidence type="ECO:0000256" key="25">
    <source>
        <dbReference type="ARBA" id="ARBA00042897"/>
    </source>
</evidence>
<keyword evidence="4" id="KW-0050">Antiport</keyword>
<evidence type="ECO:0000256" key="6">
    <source>
        <dbReference type="ARBA" id="ARBA00022553"/>
    </source>
</evidence>
<comment type="catalytic activity">
    <reaction evidence="19">
        <text>L-histidine(in) + L-phenylalanine(out) = L-histidine(out) + L-phenylalanine(in)</text>
        <dbReference type="Rhea" id="RHEA:71003"/>
        <dbReference type="ChEBI" id="CHEBI:57595"/>
        <dbReference type="ChEBI" id="CHEBI:58095"/>
    </reaction>
</comment>
<feature type="region of interest" description="Disordered" evidence="34">
    <location>
        <begin position="501"/>
        <end position="529"/>
    </location>
</feature>
<evidence type="ECO:0000256" key="4">
    <source>
        <dbReference type="ARBA" id="ARBA00022449"/>
    </source>
</evidence>
<keyword evidence="7 35" id="KW-0812">Transmembrane</keyword>
<dbReference type="InterPro" id="IPR002293">
    <property type="entry name" value="AA/rel_permease1"/>
</dbReference>
<evidence type="ECO:0000256" key="24">
    <source>
        <dbReference type="ARBA" id="ARBA00042153"/>
    </source>
</evidence>
<evidence type="ECO:0000256" key="8">
    <source>
        <dbReference type="ARBA" id="ARBA00022970"/>
    </source>
</evidence>
<feature type="transmembrane region" description="Helical" evidence="35">
    <location>
        <begin position="40"/>
        <end position="60"/>
    </location>
</feature>
<sequence length="529" mass="57497">MAEGARLRTSAEKIPEEKGQDSGSGSSSGEDGGVALKKEIGLVSACGIIVGNIIGSGIFVSPKGVLENAGSVGMALIVWIVTGVITAVGALCYAELGVTIPKSGGDYSYVKDIFGGLAGFLRLWIAVLVIYPTNQAVIALTFSNYVLQPLFPTCFAPESGLRLLAAVCLLLLTWVNCASVRWATRVQDIFTAGKLLALGLIIIMGIVQICKGEYFWLEPKNAFENFQEPDIGLIALAFLQGSFAYGGWNFLNYVTEELVNPYKNLPRAIFISIPLVTFVYVFANIAYVTAMSPQELLASNAVAVTFGEKLLGVMAWIMPISVALSTFGGVNGSLFTSSRLFFAGAREGHLPSVLAMIHIKRCTPIPALLFTCISTLLMLVTSDMYTLINYVGFINYLFYGVTVAGQIVLRWKKPDIPRPIKVNLIFPVIYLLFWAFLLVFSLWSEPVVCGIGLAIMLTGVPVYFLGVHWQNKPQCFNNFVDAMTRAGQKLCVVVYPQMDNKDEDVSEETKEQRAPIYKPGSEEESGAQA</sequence>
<evidence type="ECO:0000256" key="34">
    <source>
        <dbReference type="SAM" id="MobiDB-lite"/>
    </source>
</evidence>
<evidence type="ECO:0000256" key="31">
    <source>
        <dbReference type="ARBA" id="ARBA00049165"/>
    </source>
</evidence>
<dbReference type="GO" id="GO:0015297">
    <property type="term" value="F:antiporter activity"/>
    <property type="evidence" value="ECO:0007669"/>
    <property type="project" value="UniProtKB-KW"/>
</dbReference>
<protein>
    <recommendedName>
        <fullName evidence="23">Large neutral amino acids transporter small subunit 2</fullName>
    </recommendedName>
    <alternativeName>
        <fullName evidence="24">L-type amino acid transporter 2</fullName>
    </alternativeName>
    <alternativeName>
        <fullName evidence="25">Solute carrier family 7 member 8</fullName>
    </alternativeName>
</protein>
<evidence type="ECO:0000256" key="10">
    <source>
        <dbReference type="ARBA" id="ARBA00023136"/>
    </source>
</evidence>
<feature type="transmembrane region" description="Helical" evidence="35">
    <location>
        <begin position="268"/>
        <end position="290"/>
    </location>
</feature>
<evidence type="ECO:0000256" key="5">
    <source>
        <dbReference type="ARBA" id="ARBA00022475"/>
    </source>
</evidence>
<dbReference type="GO" id="GO:0015179">
    <property type="term" value="F:L-amino acid transmembrane transporter activity"/>
    <property type="evidence" value="ECO:0000318"/>
    <property type="project" value="GO_Central"/>
</dbReference>
<comment type="catalytic activity">
    <reaction evidence="22">
        <text>L-glutamine(in) + L-phenylalanine(out) = L-glutamine(out) + L-phenylalanine(in)</text>
        <dbReference type="Rhea" id="RHEA:71027"/>
        <dbReference type="ChEBI" id="CHEBI:58095"/>
        <dbReference type="ChEBI" id="CHEBI:58359"/>
    </reaction>
</comment>
<reference evidence="39 40" key="5">
    <citation type="submission" date="2025-04" db="UniProtKB">
        <authorList>
            <consortium name="RefSeq"/>
        </authorList>
    </citation>
    <scope>IDENTIFICATION</scope>
    <source>
        <strain evidence="40">Nigerian</strain>
        <tissue evidence="40">Liver and blood</tissue>
    </source>
</reference>
<dbReference type="ExpressionAtlas" id="F6SN75">
    <property type="expression patterns" value="baseline and differential"/>
</dbReference>
<feature type="transmembrane region" description="Helical" evidence="35">
    <location>
        <begin position="363"/>
        <end position="381"/>
    </location>
</feature>
<dbReference type="GO" id="GO:0016323">
    <property type="term" value="C:basolateral plasma membrane"/>
    <property type="evidence" value="ECO:0007669"/>
    <property type="project" value="UniProtKB-SubCell"/>
</dbReference>
<evidence type="ECO:0000313" key="39">
    <source>
        <dbReference type="RefSeq" id="NP_988983.1"/>
    </source>
</evidence>
<comment type="catalytic activity">
    <reaction evidence="27">
        <text>S-methylmercury-L-cysteine(in) + L-phenylalanine(out) = S-methylmercury-L-cysteine(out) + L-phenylalanine(in)</text>
        <dbReference type="Rhea" id="RHEA:71111"/>
        <dbReference type="ChEBI" id="CHEBI:58095"/>
        <dbReference type="ChEBI" id="CHEBI:190186"/>
    </reaction>
</comment>
<evidence type="ECO:0000313" key="37">
    <source>
        <dbReference type="Ensembl" id="ENSXETP00000031952"/>
    </source>
</evidence>
<feature type="transmembrane region" description="Helical" evidence="35">
    <location>
        <begin position="450"/>
        <end position="469"/>
    </location>
</feature>
<dbReference type="Reactome" id="R-XTR-210991">
    <property type="pathway name" value="Basigin interactions"/>
</dbReference>
<comment type="catalytic activity">
    <reaction evidence="12">
        <text>L-phenylalanine(out) + L-serine(in) = L-phenylalanine(in) + L-serine(out)</text>
        <dbReference type="Rhea" id="RHEA:71035"/>
        <dbReference type="ChEBI" id="CHEBI:33384"/>
        <dbReference type="ChEBI" id="CHEBI:58095"/>
    </reaction>
</comment>
<comment type="catalytic activity">
    <reaction evidence="15">
        <text>3,3'-diiodo-L-thyronine(out) = 3,3'-diiodo-L-thyronine(in)</text>
        <dbReference type="Rhea" id="RHEA:71823"/>
        <dbReference type="ChEBI" id="CHEBI:176514"/>
    </reaction>
    <physiologicalReaction direction="left-to-right" evidence="15">
        <dbReference type="Rhea" id="RHEA:71824"/>
    </physiologicalReaction>
</comment>
<evidence type="ECO:0000256" key="12">
    <source>
        <dbReference type="ARBA" id="ARBA00035793"/>
    </source>
</evidence>
<evidence type="ECO:0000256" key="21">
    <source>
        <dbReference type="ARBA" id="ARBA00036891"/>
    </source>
</evidence>
<comment type="catalytic activity">
    <reaction evidence="29">
        <text>L-phenylalanine(out) + glycine(in) = L-phenylalanine(in) + glycine(out)</text>
        <dbReference type="Rhea" id="RHEA:71047"/>
        <dbReference type="ChEBI" id="CHEBI:57305"/>
        <dbReference type="ChEBI" id="CHEBI:58095"/>
    </reaction>
</comment>
<evidence type="ECO:0000256" key="27">
    <source>
        <dbReference type="ARBA" id="ARBA00047602"/>
    </source>
</evidence>
<proteinExistence type="evidence at transcript level"/>
<keyword evidence="8" id="KW-0029">Amino-acid transport</keyword>
<dbReference type="Xenbase" id="XB-GENE-485467">
    <property type="gene designation" value="slc7a8"/>
</dbReference>
<dbReference type="Gene3D" id="1.20.1740.10">
    <property type="entry name" value="Amino acid/polyamine transporter I"/>
    <property type="match status" value="1"/>
</dbReference>
<evidence type="ECO:0000256" key="32">
    <source>
        <dbReference type="ARBA" id="ARBA00049184"/>
    </source>
</evidence>
<dbReference type="eggNOG" id="KOG1287">
    <property type="taxonomic scope" value="Eukaryota"/>
</dbReference>
<dbReference type="NCBIfam" id="TIGR00911">
    <property type="entry name" value="2A0308"/>
    <property type="match status" value="1"/>
</dbReference>
<feature type="transmembrane region" description="Helical" evidence="35">
    <location>
        <begin position="231"/>
        <end position="248"/>
    </location>
</feature>
<evidence type="ECO:0000313" key="36">
    <source>
        <dbReference type="EMBL" id="AAH61338.1"/>
    </source>
</evidence>
<keyword evidence="6" id="KW-0597">Phosphoprotein</keyword>
<comment type="catalytic activity">
    <reaction evidence="20">
        <text>L-cysteine(out) + L-methionine(in) = L-cysteine(in) + L-methionine(out)</text>
        <dbReference type="Rhea" id="RHEA:71055"/>
        <dbReference type="ChEBI" id="CHEBI:35235"/>
        <dbReference type="ChEBI" id="CHEBI:57844"/>
    </reaction>
</comment>
<dbReference type="InterPro" id="IPR050598">
    <property type="entry name" value="AminoAcid_Transporter"/>
</dbReference>
<comment type="catalytic activity">
    <reaction evidence="17">
        <text>L-leucine(in) + L-phenylalanine(out) = L-leucine(out) + L-phenylalanine(in)</text>
        <dbReference type="Rhea" id="RHEA:71023"/>
        <dbReference type="ChEBI" id="CHEBI:57427"/>
        <dbReference type="ChEBI" id="CHEBI:58095"/>
    </reaction>
</comment>
<dbReference type="OrthoDB" id="3257095at2759"/>
<reference evidence="36" key="2">
    <citation type="submission" date="2003-11" db="EMBL/GenBank/DDBJ databases">
        <authorList>
            <consortium name="NIH - Xenopus Gene Collection (XGC) project"/>
        </authorList>
    </citation>
    <scope>NUCLEOTIDE SEQUENCE [LARGE SCALE MRNA]</scope>
    <source>
        <tissue evidence="36">Embryo</tissue>
    </source>
</reference>
<comment type="catalytic activity">
    <reaction evidence="26">
        <text>S-methylmercury-L-cysteine(out) + L-methionine(in) = S-methylmercury-L-cysteine(in) + L-methionine(out)</text>
        <dbReference type="Rhea" id="RHEA:71103"/>
        <dbReference type="ChEBI" id="CHEBI:57844"/>
        <dbReference type="ChEBI" id="CHEBI:190186"/>
    </reaction>
</comment>
<keyword evidence="38" id="KW-1185">Reference proteome</keyword>
<comment type="similarity">
    <text evidence="2">Belongs to the amino acid-polyamine-organocation (APC) superfamily. L-type amino acid transporter (LAT) (TC 2.A.3.8) family.</text>
</comment>
<dbReference type="GO" id="GO:0015175">
    <property type="term" value="F:neutral L-amino acid transmembrane transporter activity"/>
    <property type="evidence" value="ECO:0000318"/>
    <property type="project" value="GO_Central"/>
</dbReference>
<comment type="catalytic activity">
    <reaction evidence="21">
        <text>L-dopa(out) + L-phenylalanine(in) = L-dopa(in) + L-phenylalanine(out)</text>
        <dbReference type="Rhea" id="RHEA:71439"/>
        <dbReference type="ChEBI" id="CHEBI:57504"/>
        <dbReference type="ChEBI" id="CHEBI:58095"/>
    </reaction>
</comment>
<dbReference type="GO" id="GO:0015804">
    <property type="term" value="P:neutral amino acid transport"/>
    <property type="evidence" value="ECO:0000318"/>
    <property type="project" value="GO_Central"/>
</dbReference>
<dbReference type="HOGENOM" id="CLU_007946_3_0_1"/>
<dbReference type="Bgee" id="ENSXETG00000014603">
    <property type="expression patterns" value="Expressed in mesonephros and 19 other cell types or tissues"/>
</dbReference>
<keyword evidence="10 35" id="KW-0472">Membrane</keyword>
<organism evidence="37">
    <name type="scientific">Xenopus tropicalis</name>
    <name type="common">Western clawed frog</name>
    <name type="synonym">Silurana tropicalis</name>
    <dbReference type="NCBI Taxonomy" id="8364"/>
    <lineage>
        <taxon>Eukaryota</taxon>
        <taxon>Metazoa</taxon>
        <taxon>Chordata</taxon>
        <taxon>Craniata</taxon>
        <taxon>Vertebrata</taxon>
        <taxon>Euteleostomi</taxon>
        <taxon>Amphibia</taxon>
        <taxon>Batrachia</taxon>
        <taxon>Anura</taxon>
        <taxon>Pipoidea</taxon>
        <taxon>Pipidae</taxon>
        <taxon>Xenopodinae</taxon>
        <taxon>Xenopus</taxon>
        <taxon>Silurana</taxon>
    </lineage>
</organism>
<reference evidence="37" key="4">
    <citation type="submission" date="2011-06" db="UniProtKB">
        <authorList>
            <consortium name="Ensembl"/>
        </authorList>
    </citation>
    <scope>IDENTIFICATION</scope>
</reference>
<evidence type="ECO:0000256" key="3">
    <source>
        <dbReference type="ARBA" id="ARBA00022448"/>
    </source>
</evidence>
<evidence type="ECO:0000313" key="40">
    <source>
        <dbReference type="RefSeq" id="XP_031752868.1"/>
    </source>
</evidence>
<evidence type="ECO:0000256" key="11">
    <source>
        <dbReference type="ARBA" id="ARBA00023157"/>
    </source>
</evidence>
<evidence type="ECO:0000313" key="41">
    <source>
        <dbReference type="Xenbase" id="XB-GENE-485467"/>
    </source>
</evidence>
<dbReference type="RefSeq" id="XP_031752868.1">
    <property type="nucleotide sequence ID" value="XM_031897008.1"/>
</dbReference>
<feature type="transmembrane region" description="Helical" evidence="35">
    <location>
        <begin position="72"/>
        <end position="93"/>
    </location>
</feature>
<dbReference type="GeneID" id="394580"/>
<reference evidence="39" key="1">
    <citation type="journal article" date="2002" name="Dev. Dyn.">
        <title>Genetic and genomic tools for Xenopus research: The NIH Xenopus initiative.</title>
        <authorList>
            <person name="Klein S.L."/>
            <person name="Strausberg R.L."/>
            <person name="Wagner L."/>
            <person name="Pontius J."/>
            <person name="Clifton S.W."/>
            <person name="Richardson P."/>
        </authorList>
    </citation>
    <scope>NUCLEOTIDE SEQUENCE</scope>
</reference>
<comment type="catalytic activity">
    <reaction evidence="13">
        <text>L-isoleucine(in) + L-phenylalanine(out) = L-isoleucine(out) + L-phenylalanine(in)</text>
        <dbReference type="Rhea" id="RHEA:71011"/>
        <dbReference type="ChEBI" id="CHEBI:58045"/>
        <dbReference type="ChEBI" id="CHEBI:58095"/>
    </reaction>
</comment>
<dbReference type="AlphaFoldDB" id="F6SN75"/>
<dbReference type="FunFam" id="1.20.1740.10:FF:000008">
    <property type="entry name" value="large neutral amino acids transporter small subunit 2"/>
    <property type="match status" value="1"/>
</dbReference>
<comment type="catalytic activity">
    <reaction evidence="14">
        <text>L-leucine(out) + L-methionine(in) = L-leucine(in) + L-methionine(out)</text>
        <dbReference type="Rhea" id="RHEA:71051"/>
        <dbReference type="ChEBI" id="CHEBI:57427"/>
        <dbReference type="ChEBI" id="CHEBI:57844"/>
    </reaction>
</comment>
<dbReference type="PANTHER" id="PTHR11785">
    <property type="entry name" value="AMINO ACID TRANSPORTER"/>
    <property type="match status" value="1"/>
</dbReference>
<evidence type="ECO:0000256" key="2">
    <source>
        <dbReference type="ARBA" id="ARBA00007040"/>
    </source>
</evidence>
<evidence type="ECO:0000256" key="22">
    <source>
        <dbReference type="ARBA" id="ARBA00036982"/>
    </source>
</evidence>
<dbReference type="Ensembl" id="ENSXETT00000031952">
    <property type="protein sequence ID" value="ENSXETP00000031952"/>
    <property type="gene ID" value="ENSXETG00000014603"/>
</dbReference>
<comment type="subcellular location">
    <subcellularLocation>
        <location evidence="1">Basolateral cell membrane</location>
        <topology evidence="1">Multi-pass membrane protein</topology>
    </subcellularLocation>
</comment>
<evidence type="ECO:0000256" key="26">
    <source>
        <dbReference type="ARBA" id="ARBA00047284"/>
    </source>
</evidence>
<evidence type="ECO:0000256" key="17">
    <source>
        <dbReference type="ARBA" id="ARBA00036639"/>
    </source>
</evidence>
<evidence type="ECO:0000256" key="35">
    <source>
        <dbReference type="SAM" id="Phobius"/>
    </source>
</evidence>
<comment type="catalytic activity">
    <reaction evidence="33">
        <text>L-tryptophan(in) + L-phenylalanine(out) = L-tryptophan(out) + L-phenylalanine(in)</text>
        <dbReference type="Rhea" id="RHEA:71007"/>
        <dbReference type="ChEBI" id="CHEBI:57912"/>
        <dbReference type="ChEBI" id="CHEBI:58095"/>
    </reaction>
</comment>
<evidence type="ECO:0000256" key="30">
    <source>
        <dbReference type="ARBA" id="ARBA00048516"/>
    </source>
</evidence>
<keyword evidence="3" id="KW-0813">Transport</keyword>
<dbReference type="Proteomes" id="UP000008143">
    <property type="component" value="Chromosome 1"/>
</dbReference>
<comment type="catalytic activity">
    <reaction evidence="18">
        <text>3,3',5-triiodo-L-thyronine(out) = 3,3',5-triiodo-L-thyronine(in)</text>
        <dbReference type="Rhea" id="RHEA:71811"/>
        <dbReference type="ChEBI" id="CHEBI:533015"/>
    </reaction>
    <physiologicalReaction direction="left-to-right" evidence="18">
        <dbReference type="Rhea" id="RHEA:71812"/>
    </physiologicalReaction>
</comment>
<evidence type="ECO:0000256" key="23">
    <source>
        <dbReference type="ARBA" id="ARBA00040823"/>
    </source>
</evidence>
<comment type="catalytic activity">
    <reaction evidence="31">
        <text>S-methylmercury-L-cysteine(in) + L-leucine(out) = S-methylmercury-L-cysteine(out) + L-leucine(in)</text>
        <dbReference type="Rhea" id="RHEA:71107"/>
        <dbReference type="ChEBI" id="CHEBI:57427"/>
        <dbReference type="ChEBI" id="CHEBI:190186"/>
    </reaction>
</comment>
<evidence type="ECO:0000256" key="1">
    <source>
        <dbReference type="ARBA" id="ARBA00004554"/>
    </source>
</evidence>
<dbReference type="PaxDb" id="8364-ENSXETP00000031952"/>
<keyword evidence="9 35" id="KW-1133">Transmembrane helix</keyword>
<accession>F6SN75</accession>
<feature type="transmembrane region" description="Helical" evidence="35">
    <location>
        <begin position="323"/>
        <end position="342"/>
    </location>
</feature>